<evidence type="ECO:0000313" key="1">
    <source>
        <dbReference type="EMBL" id="KAH6928626.1"/>
    </source>
</evidence>
<protein>
    <submittedName>
        <fullName evidence="1">Uncharacterized protein</fullName>
    </submittedName>
</protein>
<organism evidence="1 2">
    <name type="scientific">Hyalomma asiaticum</name>
    <name type="common">Tick</name>
    <dbReference type="NCBI Taxonomy" id="266040"/>
    <lineage>
        <taxon>Eukaryota</taxon>
        <taxon>Metazoa</taxon>
        <taxon>Ecdysozoa</taxon>
        <taxon>Arthropoda</taxon>
        <taxon>Chelicerata</taxon>
        <taxon>Arachnida</taxon>
        <taxon>Acari</taxon>
        <taxon>Parasitiformes</taxon>
        <taxon>Ixodida</taxon>
        <taxon>Ixodoidea</taxon>
        <taxon>Ixodidae</taxon>
        <taxon>Hyalomminae</taxon>
        <taxon>Hyalomma</taxon>
    </lineage>
</organism>
<sequence>METTQHHTKAFIPLLLYCAALLTDVGIVKARKSEILYYAGGWYGGYPFSYGTGPGGSMWLSPSASTPLEPAHTDDSEGLSVSVPPEAQNFGGKVGNTGAGRLDVVSSPFVRTLSTPKRSSGTPRQVISSERGTAPRGAFAAGTVIPPLKYSGAKTTPLSSVKQRPHVNGSSQSLTVVATPKAIYENPLGSSVSSHIAKPLKSHAGSGETPVPSKIHSPMSKTTPSGSANSPHTTALEKLQHGPFAFGGASPTIEGSTSLGAKRHLEVSANSGLSATAAPPTTLGDSSEASVGSPSMFRLAGPRDGLRPMRYLNVVAKVSEVSGACAQGPDTTKTDAMYNTGGSVGREPLRHAAGLKRSGAAETPIPSEESGWEGTSNSGSLQPSLGVTPGAGDPIPADGKGSEAEYTVGNSYINSRGDSPKFPIGPAGPQLEQGSTRSIRHETFGSPIGYRMTGVGGVPARNPDVAEEATPERVLETVNGNKEPENAGAYSPVVGEGTPLDLTSDTAVLPDTLGSVIPLSNRNFESSDGYGNTEAGDNRGRRPDMSEVDELPMLSAAGPSEGTANADDYGSSISRVQPFQRRVVIVVPPGVRIQGARSDYTPDLSFSTEPQIEDFPASSSSYSMNRFHDSEDPYSVDESDDRSSNFRASGRHPDVFGGRGDVRRDYGDRGDLGQHKYAILLISPSGGGSESSNLLEEPQEREAILAL</sequence>
<evidence type="ECO:0000313" key="2">
    <source>
        <dbReference type="Proteomes" id="UP000821845"/>
    </source>
</evidence>
<comment type="caution">
    <text evidence="1">The sequence shown here is derived from an EMBL/GenBank/DDBJ whole genome shotgun (WGS) entry which is preliminary data.</text>
</comment>
<dbReference type="Proteomes" id="UP000821845">
    <property type="component" value="Chromosome 6"/>
</dbReference>
<proteinExistence type="predicted"/>
<keyword evidence="2" id="KW-1185">Reference proteome</keyword>
<reference evidence="1" key="1">
    <citation type="submission" date="2020-05" db="EMBL/GenBank/DDBJ databases">
        <title>Large-scale comparative analyses of tick genomes elucidate their genetic diversity and vector capacities.</title>
        <authorList>
            <person name="Jia N."/>
            <person name="Wang J."/>
            <person name="Shi W."/>
            <person name="Du L."/>
            <person name="Sun Y."/>
            <person name="Zhan W."/>
            <person name="Jiang J."/>
            <person name="Wang Q."/>
            <person name="Zhang B."/>
            <person name="Ji P."/>
            <person name="Sakyi L.B."/>
            <person name="Cui X."/>
            <person name="Yuan T."/>
            <person name="Jiang B."/>
            <person name="Yang W."/>
            <person name="Lam T.T.-Y."/>
            <person name="Chang Q."/>
            <person name="Ding S."/>
            <person name="Wang X."/>
            <person name="Zhu J."/>
            <person name="Ruan X."/>
            <person name="Zhao L."/>
            <person name="Wei J."/>
            <person name="Que T."/>
            <person name="Du C."/>
            <person name="Cheng J."/>
            <person name="Dai P."/>
            <person name="Han X."/>
            <person name="Huang E."/>
            <person name="Gao Y."/>
            <person name="Liu J."/>
            <person name="Shao H."/>
            <person name="Ye R."/>
            <person name="Li L."/>
            <person name="Wei W."/>
            <person name="Wang X."/>
            <person name="Wang C."/>
            <person name="Yang T."/>
            <person name="Huo Q."/>
            <person name="Li W."/>
            <person name="Guo W."/>
            <person name="Chen H."/>
            <person name="Zhou L."/>
            <person name="Ni X."/>
            <person name="Tian J."/>
            <person name="Zhou Y."/>
            <person name="Sheng Y."/>
            <person name="Liu T."/>
            <person name="Pan Y."/>
            <person name="Xia L."/>
            <person name="Li J."/>
            <person name="Zhao F."/>
            <person name="Cao W."/>
        </authorList>
    </citation>
    <scope>NUCLEOTIDE SEQUENCE</scope>
    <source>
        <strain evidence="1">Hyas-2018</strain>
    </source>
</reference>
<gene>
    <name evidence="1" type="ORF">HPB50_017810</name>
</gene>
<accession>A0ACB7S3V4</accession>
<dbReference type="EMBL" id="CM023486">
    <property type="protein sequence ID" value="KAH6928626.1"/>
    <property type="molecule type" value="Genomic_DNA"/>
</dbReference>
<name>A0ACB7S3V4_HYAAI</name>